<name>A0ACB9P2K8_9MYRT</name>
<protein>
    <submittedName>
        <fullName evidence="1">Uncharacterized protein</fullName>
    </submittedName>
</protein>
<sequence length="289" mass="32034">MTTDMSDQCEPAGKGCQHRVQDPEGSSNPSFVDTITCSSCGHAIELYDQSSIRCLPGLPVGAKFDPSDQEILEHLEAKVMKDTGRMHPLIDEFIPTLEGRDGICSMHPEKLPGLSGDGQARHFFHCPLKAYSTGTRKRRKIQTNADGSETRWHKTGHSKPILVNGTVKGFKKILVLYTNFGKQRRPEKANWVMHQYHLGSTEEESDGELVASKVFYQTQPRQPVLSSILAHDDPGKGKTSFRDGSMIDDSCPTPGTTGREPLDGVGTTPVGIEESRKRKLARRESRKFD</sequence>
<dbReference type="EMBL" id="CM042886">
    <property type="protein sequence ID" value="KAI4342998.1"/>
    <property type="molecule type" value="Genomic_DNA"/>
</dbReference>
<dbReference type="Proteomes" id="UP001057402">
    <property type="component" value="Chromosome 7"/>
</dbReference>
<gene>
    <name evidence="1" type="ORF">MLD38_027551</name>
</gene>
<evidence type="ECO:0000313" key="1">
    <source>
        <dbReference type="EMBL" id="KAI4342998.1"/>
    </source>
</evidence>
<organism evidence="1 2">
    <name type="scientific">Melastoma candidum</name>
    <dbReference type="NCBI Taxonomy" id="119954"/>
    <lineage>
        <taxon>Eukaryota</taxon>
        <taxon>Viridiplantae</taxon>
        <taxon>Streptophyta</taxon>
        <taxon>Embryophyta</taxon>
        <taxon>Tracheophyta</taxon>
        <taxon>Spermatophyta</taxon>
        <taxon>Magnoliopsida</taxon>
        <taxon>eudicotyledons</taxon>
        <taxon>Gunneridae</taxon>
        <taxon>Pentapetalae</taxon>
        <taxon>rosids</taxon>
        <taxon>malvids</taxon>
        <taxon>Myrtales</taxon>
        <taxon>Melastomataceae</taxon>
        <taxon>Melastomatoideae</taxon>
        <taxon>Melastomateae</taxon>
        <taxon>Melastoma</taxon>
    </lineage>
</organism>
<keyword evidence="2" id="KW-1185">Reference proteome</keyword>
<reference evidence="2" key="1">
    <citation type="journal article" date="2023" name="Front. Plant Sci.">
        <title>Chromosomal-level genome assembly of Melastoma candidum provides insights into trichome evolution.</title>
        <authorList>
            <person name="Zhong Y."/>
            <person name="Wu W."/>
            <person name="Sun C."/>
            <person name="Zou P."/>
            <person name="Liu Y."/>
            <person name="Dai S."/>
            <person name="Zhou R."/>
        </authorList>
    </citation>
    <scope>NUCLEOTIDE SEQUENCE [LARGE SCALE GENOMIC DNA]</scope>
</reference>
<accession>A0ACB9P2K8</accession>
<comment type="caution">
    <text evidence="1">The sequence shown here is derived from an EMBL/GenBank/DDBJ whole genome shotgun (WGS) entry which is preliminary data.</text>
</comment>
<proteinExistence type="predicted"/>
<evidence type="ECO:0000313" key="2">
    <source>
        <dbReference type="Proteomes" id="UP001057402"/>
    </source>
</evidence>